<feature type="region of interest" description="Disordered" evidence="1">
    <location>
        <begin position="1"/>
        <end position="22"/>
    </location>
</feature>
<comment type="caution">
    <text evidence="2">The sequence shown here is derived from an EMBL/GenBank/DDBJ whole genome shotgun (WGS) entry which is preliminary data.</text>
</comment>
<evidence type="ECO:0000313" key="3">
    <source>
        <dbReference type="Proteomes" id="UP001054945"/>
    </source>
</evidence>
<name>A0AAV4VHL7_CAEEX</name>
<evidence type="ECO:0000313" key="2">
    <source>
        <dbReference type="EMBL" id="GIY69094.1"/>
    </source>
</evidence>
<dbReference type="Proteomes" id="UP001054945">
    <property type="component" value="Unassembled WGS sequence"/>
</dbReference>
<dbReference type="EMBL" id="BPLR01014488">
    <property type="protein sequence ID" value="GIY69094.1"/>
    <property type="molecule type" value="Genomic_DNA"/>
</dbReference>
<accession>A0AAV4VHL7</accession>
<proteinExistence type="predicted"/>
<dbReference type="AlphaFoldDB" id="A0AAV4VHL7"/>
<organism evidence="2 3">
    <name type="scientific">Caerostris extrusa</name>
    <name type="common">Bark spider</name>
    <name type="synonym">Caerostris bankana</name>
    <dbReference type="NCBI Taxonomy" id="172846"/>
    <lineage>
        <taxon>Eukaryota</taxon>
        <taxon>Metazoa</taxon>
        <taxon>Ecdysozoa</taxon>
        <taxon>Arthropoda</taxon>
        <taxon>Chelicerata</taxon>
        <taxon>Arachnida</taxon>
        <taxon>Araneae</taxon>
        <taxon>Araneomorphae</taxon>
        <taxon>Entelegynae</taxon>
        <taxon>Araneoidea</taxon>
        <taxon>Araneidae</taxon>
        <taxon>Caerostris</taxon>
    </lineage>
</organism>
<keyword evidence="3" id="KW-1185">Reference proteome</keyword>
<sequence length="73" mass="7768">MEDKCACKGGGNPKHPVGDIRGAGHPGTVDICRRAGFQGPPLSESRGGPCLFRKKCVAKSLGLRCGREWKNAF</sequence>
<evidence type="ECO:0000256" key="1">
    <source>
        <dbReference type="SAM" id="MobiDB-lite"/>
    </source>
</evidence>
<gene>
    <name evidence="2" type="ORF">CEXT_219571</name>
</gene>
<protein>
    <submittedName>
        <fullName evidence="2">Uncharacterized protein</fullName>
    </submittedName>
</protein>
<reference evidence="2 3" key="1">
    <citation type="submission" date="2021-06" db="EMBL/GenBank/DDBJ databases">
        <title>Caerostris extrusa draft genome.</title>
        <authorList>
            <person name="Kono N."/>
            <person name="Arakawa K."/>
        </authorList>
    </citation>
    <scope>NUCLEOTIDE SEQUENCE [LARGE SCALE GENOMIC DNA]</scope>
</reference>